<evidence type="ECO:0000313" key="3">
    <source>
        <dbReference type="EMBL" id="MUB63857.1"/>
    </source>
</evidence>
<evidence type="ECO:0000313" key="4">
    <source>
        <dbReference type="Proteomes" id="UP000434223"/>
    </source>
</evidence>
<reference evidence="3 4" key="1">
    <citation type="submission" date="2019-09" db="EMBL/GenBank/DDBJ databases">
        <title>Draft genome sequencing of Hungatella hathewayi 123Y-2.</title>
        <authorList>
            <person name="Lv Q."/>
            <person name="Li S."/>
        </authorList>
    </citation>
    <scope>NUCLEOTIDE SEQUENCE [LARGE SCALE GENOMIC DNA]</scope>
    <source>
        <strain evidence="3 4">123Y-2</strain>
    </source>
</reference>
<sequence>MIEIVVDARTMGSQPSGIGFYLYDFLKGLVHAEKLHIKLITDVAESEQIHYLQQQKVPVICYGKRVYRSAGVYAYFKFIKNYLIKEQPDIFWEPNNLIPIKLHGFSGKIVLTVHDLFPITNPEYFSLLYCLYFRRGIRQSIHRADALLFDSDETRSFVHHYFSEAVRKRSFISYLIIDRRINVEPHDGGYFLYVGNIEKRKGSNLLIKAYKKYCSEGGTMPLYLGGRIREKKLQSLMNEAADKYPMLHHLGYLSQEEKEKWIAGCSCFLFPSKAEGFGLPPLEAIKYGKRVITSNLPIFREILCGTTECFDINGSEAQQIDRLCKCMMSYPEPPESDKNEIYANVLKKYDPQILTESLKNFMLSLEDNREDSI</sequence>
<dbReference type="PANTHER" id="PTHR46401:SF2">
    <property type="entry name" value="GLYCOSYLTRANSFERASE WBBK-RELATED"/>
    <property type="match status" value="1"/>
</dbReference>
<gene>
    <name evidence="3" type="ORF">GNE07_12420</name>
</gene>
<dbReference type="PANTHER" id="PTHR46401">
    <property type="entry name" value="GLYCOSYLTRANSFERASE WBBK-RELATED"/>
    <property type="match status" value="1"/>
</dbReference>
<dbReference type="Proteomes" id="UP000434223">
    <property type="component" value="Unassembled WGS sequence"/>
</dbReference>
<dbReference type="Pfam" id="PF00534">
    <property type="entry name" value="Glycos_transf_1"/>
    <property type="match status" value="1"/>
</dbReference>
<dbReference type="EMBL" id="WNME01000007">
    <property type="protein sequence ID" value="MUB63857.1"/>
    <property type="molecule type" value="Genomic_DNA"/>
</dbReference>
<dbReference type="GO" id="GO:0016757">
    <property type="term" value="F:glycosyltransferase activity"/>
    <property type="evidence" value="ECO:0007669"/>
    <property type="project" value="InterPro"/>
</dbReference>
<dbReference type="Gene3D" id="3.40.50.2000">
    <property type="entry name" value="Glycogen Phosphorylase B"/>
    <property type="match status" value="2"/>
</dbReference>
<protein>
    <submittedName>
        <fullName evidence="3">Glycosyltransferase</fullName>
    </submittedName>
</protein>
<keyword evidence="1" id="KW-0808">Transferase</keyword>
<dbReference type="GO" id="GO:0009103">
    <property type="term" value="P:lipopolysaccharide biosynthetic process"/>
    <property type="evidence" value="ECO:0007669"/>
    <property type="project" value="TreeGrafter"/>
</dbReference>
<dbReference type="SUPFAM" id="SSF53756">
    <property type="entry name" value="UDP-Glycosyltransferase/glycogen phosphorylase"/>
    <property type="match status" value="1"/>
</dbReference>
<feature type="domain" description="Glycosyl transferase family 1" evidence="2">
    <location>
        <begin position="178"/>
        <end position="305"/>
    </location>
</feature>
<comment type="caution">
    <text evidence="3">The sequence shown here is derived from an EMBL/GenBank/DDBJ whole genome shotgun (WGS) entry which is preliminary data.</text>
</comment>
<evidence type="ECO:0000259" key="2">
    <source>
        <dbReference type="Pfam" id="PF00534"/>
    </source>
</evidence>
<name>A0AAW9WKH1_9FIRM</name>
<dbReference type="AlphaFoldDB" id="A0AAW9WKH1"/>
<dbReference type="InterPro" id="IPR001296">
    <property type="entry name" value="Glyco_trans_1"/>
</dbReference>
<proteinExistence type="predicted"/>
<organism evidence="3 4">
    <name type="scientific">Hungatella hathewayi</name>
    <dbReference type="NCBI Taxonomy" id="154046"/>
    <lineage>
        <taxon>Bacteria</taxon>
        <taxon>Bacillati</taxon>
        <taxon>Bacillota</taxon>
        <taxon>Clostridia</taxon>
        <taxon>Lachnospirales</taxon>
        <taxon>Lachnospiraceae</taxon>
        <taxon>Hungatella</taxon>
    </lineage>
</organism>
<evidence type="ECO:0000256" key="1">
    <source>
        <dbReference type="ARBA" id="ARBA00022679"/>
    </source>
</evidence>
<accession>A0AAW9WKH1</accession>
<dbReference type="CDD" id="cd03809">
    <property type="entry name" value="GT4_MtfB-like"/>
    <property type="match status" value="1"/>
</dbReference>
<dbReference type="RefSeq" id="WP_148510597.1">
    <property type="nucleotide sequence ID" value="NZ_CABJBJ010000028.1"/>
</dbReference>